<keyword evidence="2" id="KW-1185">Reference proteome</keyword>
<comment type="caution">
    <text evidence="1">The sequence shown here is derived from an EMBL/GenBank/DDBJ whole genome shotgun (WGS) entry which is preliminary data.</text>
</comment>
<name>A0ACB7IVW3_PLECO</name>
<sequence>MSTDHHAMRVNYRHLGQYVGKNVRVWGKLLRFEGNDSAIVEASDGGNITVQWAPGTTIKELIMPSYQTTTMTDTFVEVIGTVKDHQTIKLMACVNMGSNVDLKLANDTVELMHDPRFYQSMFAPLP</sequence>
<reference evidence="1 2" key="1">
    <citation type="journal article" date="2021" name="Appl. Environ. Microbiol.">
        <title>Genetic linkage and physical mapping for an oyster mushroom Pleurotus cornucopiae and QTL analysis for the trait cap color.</title>
        <authorList>
            <person name="Zhang Y."/>
            <person name="Gao W."/>
            <person name="Sonnenberg A."/>
            <person name="Chen Q."/>
            <person name="Zhang J."/>
            <person name="Huang C."/>
        </authorList>
    </citation>
    <scope>NUCLEOTIDE SEQUENCE [LARGE SCALE GENOMIC DNA]</scope>
    <source>
        <strain evidence="1">CCMSSC00406</strain>
    </source>
</reference>
<evidence type="ECO:0000313" key="1">
    <source>
        <dbReference type="EMBL" id="KAG9221653.1"/>
    </source>
</evidence>
<gene>
    <name evidence="1" type="ORF">CCMSSC00406_0005566</name>
</gene>
<proteinExistence type="predicted"/>
<dbReference type="Proteomes" id="UP000824881">
    <property type="component" value="Unassembled WGS sequence"/>
</dbReference>
<protein>
    <submittedName>
        <fullName evidence="1">Uncharacterized protein</fullName>
    </submittedName>
</protein>
<dbReference type="EMBL" id="WQMT02000006">
    <property type="protein sequence ID" value="KAG9221653.1"/>
    <property type="molecule type" value="Genomic_DNA"/>
</dbReference>
<accession>A0ACB7IVW3</accession>
<evidence type="ECO:0000313" key="2">
    <source>
        <dbReference type="Proteomes" id="UP000824881"/>
    </source>
</evidence>
<organism evidence="1 2">
    <name type="scientific">Pleurotus cornucopiae</name>
    <name type="common">Cornucopia mushroom</name>
    <dbReference type="NCBI Taxonomy" id="5321"/>
    <lineage>
        <taxon>Eukaryota</taxon>
        <taxon>Fungi</taxon>
        <taxon>Dikarya</taxon>
        <taxon>Basidiomycota</taxon>
        <taxon>Agaricomycotina</taxon>
        <taxon>Agaricomycetes</taxon>
        <taxon>Agaricomycetidae</taxon>
        <taxon>Agaricales</taxon>
        <taxon>Pleurotineae</taxon>
        <taxon>Pleurotaceae</taxon>
        <taxon>Pleurotus</taxon>
    </lineage>
</organism>